<dbReference type="Gene3D" id="1.10.10.10">
    <property type="entry name" value="Winged helix-like DNA-binding domain superfamily/Winged helix DNA-binding domain"/>
    <property type="match status" value="1"/>
</dbReference>
<accession>A0A917FE13</accession>
<keyword evidence="3" id="KW-1185">Reference proteome</keyword>
<dbReference type="Pfam" id="PF12728">
    <property type="entry name" value="HTH_17"/>
    <property type="match status" value="1"/>
</dbReference>
<dbReference type="SUPFAM" id="SSF46955">
    <property type="entry name" value="Putative DNA-binding domain"/>
    <property type="match status" value="1"/>
</dbReference>
<organism evidence="2 3">
    <name type="scientific">Terasakiella brassicae</name>
    <dbReference type="NCBI Taxonomy" id="1634917"/>
    <lineage>
        <taxon>Bacteria</taxon>
        <taxon>Pseudomonadati</taxon>
        <taxon>Pseudomonadota</taxon>
        <taxon>Alphaproteobacteria</taxon>
        <taxon>Rhodospirillales</taxon>
        <taxon>Terasakiellaceae</taxon>
        <taxon>Terasakiella</taxon>
    </lineage>
</organism>
<dbReference type="InterPro" id="IPR041657">
    <property type="entry name" value="HTH_17"/>
</dbReference>
<evidence type="ECO:0000313" key="3">
    <source>
        <dbReference type="Proteomes" id="UP000632498"/>
    </source>
</evidence>
<dbReference type="InterPro" id="IPR036388">
    <property type="entry name" value="WH-like_DNA-bd_sf"/>
</dbReference>
<gene>
    <name evidence="2" type="ORF">GCM10011332_30650</name>
</gene>
<protein>
    <recommendedName>
        <fullName evidence="1">Helix-turn-helix domain-containing protein</fullName>
    </recommendedName>
</protein>
<dbReference type="AlphaFoldDB" id="A0A917FE13"/>
<reference evidence="2" key="2">
    <citation type="submission" date="2020-09" db="EMBL/GenBank/DDBJ databases">
        <authorList>
            <person name="Sun Q."/>
            <person name="Zhou Y."/>
        </authorList>
    </citation>
    <scope>NUCLEOTIDE SEQUENCE</scope>
    <source>
        <strain evidence="2">CGMCC 1.15254</strain>
    </source>
</reference>
<dbReference type="EMBL" id="BMHV01000032">
    <property type="protein sequence ID" value="GGF74392.1"/>
    <property type="molecule type" value="Genomic_DNA"/>
</dbReference>
<name>A0A917FE13_9PROT</name>
<dbReference type="Proteomes" id="UP000632498">
    <property type="component" value="Unassembled WGS sequence"/>
</dbReference>
<comment type="caution">
    <text evidence="2">The sequence shown here is derived from an EMBL/GenBank/DDBJ whole genome shotgun (WGS) entry which is preliminary data.</text>
</comment>
<evidence type="ECO:0000313" key="2">
    <source>
        <dbReference type="EMBL" id="GGF74392.1"/>
    </source>
</evidence>
<reference evidence="2" key="1">
    <citation type="journal article" date="2014" name="Int. J. Syst. Evol. Microbiol.">
        <title>Complete genome sequence of Corynebacterium casei LMG S-19264T (=DSM 44701T), isolated from a smear-ripened cheese.</title>
        <authorList>
            <consortium name="US DOE Joint Genome Institute (JGI-PGF)"/>
            <person name="Walter F."/>
            <person name="Albersmeier A."/>
            <person name="Kalinowski J."/>
            <person name="Ruckert C."/>
        </authorList>
    </citation>
    <scope>NUCLEOTIDE SEQUENCE</scope>
    <source>
        <strain evidence="2">CGMCC 1.15254</strain>
    </source>
</reference>
<proteinExistence type="predicted"/>
<dbReference type="InterPro" id="IPR009061">
    <property type="entry name" value="DNA-bd_dom_put_sf"/>
</dbReference>
<feature type="domain" description="Helix-turn-helix" evidence="1">
    <location>
        <begin position="23"/>
        <end position="73"/>
    </location>
</feature>
<evidence type="ECO:0000259" key="1">
    <source>
        <dbReference type="Pfam" id="PF12728"/>
    </source>
</evidence>
<sequence>MFPVLIAINFRGAEMSTAKKINLLTEGQVADMFGVDQSTLRRWRYDGCGPHFIRLGSNIRYRHEDIEDHLMSHRHQSTYEYYQGVEL</sequence>